<organism evidence="2 3">
    <name type="scientific">Dreissena polymorpha</name>
    <name type="common">Zebra mussel</name>
    <name type="synonym">Mytilus polymorpha</name>
    <dbReference type="NCBI Taxonomy" id="45954"/>
    <lineage>
        <taxon>Eukaryota</taxon>
        <taxon>Metazoa</taxon>
        <taxon>Spiralia</taxon>
        <taxon>Lophotrochozoa</taxon>
        <taxon>Mollusca</taxon>
        <taxon>Bivalvia</taxon>
        <taxon>Autobranchia</taxon>
        <taxon>Heteroconchia</taxon>
        <taxon>Euheterodonta</taxon>
        <taxon>Imparidentia</taxon>
        <taxon>Neoheterodontei</taxon>
        <taxon>Myida</taxon>
        <taxon>Dreissenoidea</taxon>
        <taxon>Dreissenidae</taxon>
        <taxon>Dreissena</taxon>
    </lineage>
</organism>
<evidence type="ECO:0000256" key="1">
    <source>
        <dbReference type="SAM" id="MobiDB-lite"/>
    </source>
</evidence>
<feature type="region of interest" description="Disordered" evidence="1">
    <location>
        <begin position="448"/>
        <end position="494"/>
    </location>
</feature>
<dbReference type="Proteomes" id="UP000828390">
    <property type="component" value="Unassembled WGS sequence"/>
</dbReference>
<keyword evidence="3" id="KW-1185">Reference proteome</keyword>
<comment type="caution">
    <text evidence="2">The sequence shown here is derived from an EMBL/GenBank/DDBJ whole genome shotgun (WGS) entry which is preliminary data.</text>
</comment>
<evidence type="ECO:0000313" key="2">
    <source>
        <dbReference type="EMBL" id="KAH3722361.1"/>
    </source>
</evidence>
<dbReference type="AlphaFoldDB" id="A0A9D4HN11"/>
<reference evidence="2" key="1">
    <citation type="journal article" date="2019" name="bioRxiv">
        <title>The Genome of the Zebra Mussel, Dreissena polymorpha: A Resource for Invasive Species Research.</title>
        <authorList>
            <person name="McCartney M.A."/>
            <person name="Auch B."/>
            <person name="Kono T."/>
            <person name="Mallez S."/>
            <person name="Zhang Y."/>
            <person name="Obille A."/>
            <person name="Becker A."/>
            <person name="Abrahante J.E."/>
            <person name="Garbe J."/>
            <person name="Badalamenti J.P."/>
            <person name="Herman A."/>
            <person name="Mangelson H."/>
            <person name="Liachko I."/>
            <person name="Sullivan S."/>
            <person name="Sone E.D."/>
            <person name="Koren S."/>
            <person name="Silverstein K.A.T."/>
            <person name="Beckman K.B."/>
            <person name="Gohl D.M."/>
        </authorList>
    </citation>
    <scope>NUCLEOTIDE SEQUENCE</scope>
    <source>
        <strain evidence="2">Duluth1</strain>
        <tissue evidence="2">Whole animal</tissue>
    </source>
</reference>
<dbReference type="EMBL" id="JAIWYP010000013">
    <property type="protein sequence ID" value="KAH3722361.1"/>
    <property type="molecule type" value="Genomic_DNA"/>
</dbReference>
<protein>
    <submittedName>
        <fullName evidence="2">Uncharacterized protein</fullName>
    </submittedName>
</protein>
<sequence>MLETENQDLQNTVVLLRHNSKNGDHNRNPEYSQAPIATNIQNDASGYNIPDKSVNLLNSHQNIIHRLYINDIKLQHHLGTQNLKFQIQILELQKELIQFRSSGIQSNIFSQINEPHSMAPHMYEAAQNSAGQQWVPQPYVLQPAPSIVPQHTTQYVPQPLIVPQPTTQYVPQPSIAPQPTTQYVPQPSIVSQPTTQYVPQPSIVPQPTTQYVPQPSIVSQPTTQYVPQPSIVPQPTTQYVPHPSLMYHKPVRYTQQLNVTLPTKAPIQHKERPTLPFQLRAHTTHQAQSIPWLINGIQHTQHPLGMQMLHRTCSFPQGLHGVNNGMQITRVASGNRIFYSRTQCLDATSSLQQKTPPCTQHPNLIFSMQSPNAAFGMQPHNVTSSIQPTNVNLGMQPQMVASIMQFPDVNSGMQPPNVNPSIQPPNVASGLQPPNVNFGMQPPNVASGMQSPDVASGMQPPNVNSGMQPPHVASGMQPPNVASGMQPPNVASGM</sequence>
<evidence type="ECO:0000313" key="3">
    <source>
        <dbReference type="Proteomes" id="UP000828390"/>
    </source>
</evidence>
<gene>
    <name evidence="2" type="ORF">DPMN_065319</name>
</gene>
<accession>A0A9D4HN11</accession>
<proteinExistence type="predicted"/>
<reference evidence="2" key="2">
    <citation type="submission" date="2020-11" db="EMBL/GenBank/DDBJ databases">
        <authorList>
            <person name="McCartney M.A."/>
            <person name="Auch B."/>
            <person name="Kono T."/>
            <person name="Mallez S."/>
            <person name="Becker A."/>
            <person name="Gohl D.M."/>
            <person name="Silverstein K.A.T."/>
            <person name="Koren S."/>
            <person name="Bechman K.B."/>
            <person name="Herman A."/>
            <person name="Abrahante J.E."/>
            <person name="Garbe J."/>
        </authorList>
    </citation>
    <scope>NUCLEOTIDE SEQUENCE</scope>
    <source>
        <strain evidence="2">Duluth1</strain>
        <tissue evidence="2">Whole animal</tissue>
    </source>
</reference>
<name>A0A9D4HN11_DREPO</name>